<dbReference type="GO" id="GO:0005524">
    <property type="term" value="F:ATP binding"/>
    <property type="evidence" value="ECO:0007669"/>
    <property type="project" value="InterPro"/>
</dbReference>
<evidence type="ECO:0000259" key="5">
    <source>
        <dbReference type="PROSITE" id="PS51196"/>
    </source>
</evidence>
<proteinExistence type="predicted"/>
<dbReference type="EMBL" id="CP136426">
    <property type="protein sequence ID" value="WOC52112.1"/>
    <property type="molecule type" value="Genomic_DNA"/>
</dbReference>
<dbReference type="GO" id="GO:0005886">
    <property type="term" value="C:plasma membrane"/>
    <property type="evidence" value="ECO:0007669"/>
    <property type="project" value="TreeGrafter"/>
</dbReference>
<evidence type="ECO:0008006" key="8">
    <source>
        <dbReference type="Google" id="ProtNLM"/>
    </source>
</evidence>
<dbReference type="GO" id="GO:0031522">
    <property type="term" value="C:cell envelope Sec protein transport complex"/>
    <property type="evidence" value="ECO:0007669"/>
    <property type="project" value="TreeGrafter"/>
</dbReference>
<keyword evidence="3" id="KW-0811">Translocation</keyword>
<feature type="domain" description="Helicase ATP-binding" evidence="4">
    <location>
        <begin position="37"/>
        <end position="178"/>
    </location>
</feature>
<dbReference type="PANTHER" id="PTHR30612">
    <property type="entry name" value="SECA INNER MEMBRANE COMPONENT OF SEC PROTEIN SECRETION SYSTEM"/>
    <property type="match status" value="1"/>
</dbReference>
<evidence type="ECO:0000313" key="7">
    <source>
        <dbReference type="Proteomes" id="UP001432059"/>
    </source>
</evidence>
<dbReference type="GO" id="GO:0006605">
    <property type="term" value="P:protein targeting"/>
    <property type="evidence" value="ECO:0007669"/>
    <property type="project" value="InterPro"/>
</dbReference>
<dbReference type="PANTHER" id="PTHR30612:SF0">
    <property type="entry name" value="CHLOROPLAST PROTEIN-TRANSPORTING ATPASE"/>
    <property type="match status" value="1"/>
</dbReference>
<organism evidence="6 7">
    <name type="scientific">Bergeyella porcorum</name>
    <dbReference type="NCBI Taxonomy" id="1735111"/>
    <lineage>
        <taxon>Bacteria</taxon>
        <taxon>Pseudomonadati</taxon>
        <taxon>Bacteroidota</taxon>
        <taxon>Flavobacteriia</taxon>
        <taxon>Flavobacteriales</taxon>
        <taxon>Weeksellaceae</taxon>
        <taxon>Bergeyella</taxon>
    </lineage>
</organism>
<dbReference type="Gene3D" id="3.40.50.300">
    <property type="entry name" value="P-loop containing nucleotide triphosphate hydrolases"/>
    <property type="match status" value="1"/>
</dbReference>
<keyword evidence="7" id="KW-1185">Reference proteome</keyword>
<feature type="domain" description="SecA family profile" evidence="5">
    <location>
        <begin position="1"/>
        <end position="206"/>
    </location>
</feature>
<dbReference type="InterPro" id="IPR014018">
    <property type="entry name" value="SecA_motor_DEAD"/>
</dbReference>
<dbReference type="InterPro" id="IPR011115">
    <property type="entry name" value="SecA_DEAD"/>
</dbReference>
<name>A0AAU0F1Q4_9FLAO</name>
<dbReference type="CDD" id="cd17928">
    <property type="entry name" value="DEXDc_SecA"/>
    <property type="match status" value="1"/>
</dbReference>
<dbReference type="InterPro" id="IPR000185">
    <property type="entry name" value="SecA"/>
</dbReference>
<keyword evidence="2" id="KW-0653">Protein transport</keyword>
<dbReference type="InterPro" id="IPR014001">
    <property type="entry name" value="Helicase_ATP-bd"/>
</dbReference>
<dbReference type="GO" id="GO:0017038">
    <property type="term" value="P:protein import"/>
    <property type="evidence" value="ECO:0007669"/>
    <property type="project" value="InterPro"/>
</dbReference>
<dbReference type="KEGG" id="bpor:BPO_1465"/>
<dbReference type="SUPFAM" id="SSF52540">
    <property type="entry name" value="P-loop containing nucleoside triphosphate hydrolases"/>
    <property type="match status" value="1"/>
</dbReference>
<accession>A0AAU0F1Q4</accession>
<protein>
    <recommendedName>
        <fullName evidence="8">Protein translocase subunit SecA</fullName>
    </recommendedName>
</protein>
<keyword evidence="2" id="KW-0813">Transport</keyword>
<dbReference type="Pfam" id="PF07517">
    <property type="entry name" value="SecA_DEAD"/>
    <property type="match status" value="1"/>
</dbReference>
<dbReference type="AlphaFoldDB" id="A0AAU0F1Q4"/>
<reference evidence="6" key="1">
    <citation type="submission" date="2023-10" db="EMBL/GenBank/DDBJ databases">
        <title>Characterization and whole genome sequencing of a novel strain of Bergeyella porcorum QD2021 isolated from pig.</title>
        <authorList>
            <person name="Liu G."/>
            <person name="Chen C."/>
            <person name="Han X."/>
        </authorList>
    </citation>
    <scope>NUCLEOTIDE SEQUENCE</scope>
    <source>
        <strain evidence="6">QD2021</strain>
    </source>
</reference>
<evidence type="ECO:0000259" key="4">
    <source>
        <dbReference type="PROSITE" id="PS51192"/>
    </source>
</evidence>
<dbReference type="PRINTS" id="PR00906">
    <property type="entry name" value="SECA"/>
</dbReference>
<dbReference type="SMART" id="SM00957">
    <property type="entry name" value="SecA_DEAD"/>
    <property type="match status" value="1"/>
</dbReference>
<evidence type="ECO:0000256" key="2">
    <source>
        <dbReference type="ARBA" id="ARBA00022927"/>
    </source>
</evidence>
<keyword evidence="1" id="KW-1003">Cell membrane</keyword>
<evidence type="ECO:0000256" key="3">
    <source>
        <dbReference type="ARBA" id="ARBA00023010"/>
    </source>
</evidence>
<gene>
    <name evidence="6" type="ORF">BPO_1465</name>
</gene>
<dbReference type="InterPro" id="IPR027417">
    <property type="entry name" value="P-loop_NTPase"/>
</dbReference>
<dbReference type="GO" id="GO:0006886">
    <property type="term" value="P:intracellular protein transport"/>
    <property type="evidence" value="ECO:0007669"/>
    <property type="project" value="InterPro"/>
</dbReference>
<keyword evidence="1" id="KW-0472">Membrane</keyword>
<sequence>MPLGTDVVWDMVHYDVQFIGWGSTSFRENSRDANWEGKTHCSTLAYLSQCLPGRGVHVVTVNDYLARRDSAWMGPLYQFHGLSIDCIDNHQPNSDGRRKAYNSDITYGTNNEFGFDYLRDNMVTSPSELVQRELNFAIVDEVDSVLVDDARTPLIISGPVPQGDRQEFDVLRPSVDRIVNVQKQTVTQIFNEAKNSSPQVIPRKVF</sequence>
<dbReference type="GO" id="GO:0005829">
    <property type="term" value="C:cytosol"/>
    <property type="evidence" value="ECO:0007669"/>
    <property type="project" value="TreeGrafter"/>
</dbReference>
<dbReference type="Proteomes" id="UP001432059">
    <property type="component" value="Chromosome"/>
</dbReference>
<dbReference type="PROSITE" id="PS51192">
    <property type="entry name" value="HELICASE_ATP_BIND_1"/>
    <property type="match status" value="1"/>
</dbReference>
<evidence type="ECO:0000256" key="1">
    <source>
        <dbReference type="ARBA" id="ARBA00022475"/>
    </source>
</evidence>
<dbReference type="GO" id="GO:0043952">
    <property type="term" value="P:protein transport by the Sec complex"/>
    <property type="evidence" value="ECO:0007669"/>
    <property type="project" value="TreeGrafter"/>
</dbReference>
<dbReference type="PROSITE" id="PS51196">
    <property type="entry name" value="SECA_MOTOR_DEAD"/>
    <property type="match status" value="1"/>
</dbReference>
<evidence type="ECO:0000313" key="6">
    <source>
        <dbReference type="EMBL" id="WOC52112.1"/>
    </source>
</evidence>